<keyword evidence="1" id="KW-0175">Coiled coil</keyword>
<dbReference type="GO" id="GO:0008356">
    <property type="term" value="P:asymmetric cell division"/>
    <property type="evidence" value="ECO:0007669"/>
    <property type="project" value="InterPro"/>
</dbReference>
<dbReference type="AlphaFoldDB" id="A0A7N0TRF5"/>
<dbReference type="Gramene" id="Kaladp0043s0180.1.v1.1">
    <property type="protein sequence ID" value="Kaladp0043s0180.1.v1.1"/>
    <property type="gene ID" value="Kaladp0043s0180.v1.1"/>
</dbReference>
<dbReference type="EnsemblPlants" id="Kaladp0043s0180.1.v1.1">
    <property type="protein sequence ID" value="Kaladp0043s0180.1.v1.1"/>
    <property type="gene ID" value="Kaladp0043s0180.v1.1"/>
</dbReference>
<reference evidence="3" key="1">
    <citation type="submission" date="2021-01" db="UniProtKB">
        <authorList>
            <consortium name="EnsemblPlants"/>
        </authorList>
    </citation>
    <scope>IDENTIFICATION</scope>
</reference>
<dbReference type="Proteomes" id="UP000594263">
    <property type="component" value="Unplaced"/>
</dbReference>
<organism evidence="3 4">
    <name type="scientific">Kalanchoe fedtschenkoi</name>
    <name type="common">Lavender scallops</name>
    <name type="synonym">South American air plant</name>
    <dbReference type="NCBI Taxonomy" id="63787"/>
    <lineage>
        <taxon>Eukaryota</taxon>
        <taxon>Viridiplantae</taxon>
        <taxon>Streptophyta</taxon>
        <taxon>Embryophyta</taxon>
        <taxon>Tracheophyta</taxon>
        <taxon>Spermatophyta</taxon>
        <taxon>Magnoliopsida</taxon>
        <taxon>eudicotyledons</taxon>
        <taxon>Gunneridae</taxon>
        <taxon>Pentapetalae</taxon>
        <taxon>Saxifragales</taxon>
        <taxon>Crassulaceae</taxon>
        <taxon>Kalanchoe</taxon>
    </lineage>
</organism>
<protein>
    <submittedName>
        <fullName evidence="3">Uncharacterized protein</fullName>
    </submittedName>
</protein>
<proteinExistence type="predicted"/>
<dbReference type="PANTHER" id="PTHR33476">
    <property type="entry name" value="EMB|CAB62613.1"/>
    <property type="match status" value="1"/>
</dbReference>
<evidence type="ECO:0000313" key="3">
    <source>
        <dbReference type="EnsemblPlants" id="Kaladp0043s0180.1.v1.1"/>
    </source>
</evidence>
<accession>A0A7N0TRF5</accession>
<name>A0A7N0TRF5_KALFE</name>
<sequence length="590" mass="66069">MDFLAVAAAAGAGYVAKCLHKISKENDGESSSNPTKAARVWQEWAKTRPLTDTSDDFCSERLGELGRFEDCNLPSLTGYPLGVSENETFRFGGENLGWEALGKEVEFPHRFPKGGLIRSRRPYTNFTKPLISLESCLAAQLYKQHCEMENYVLTPLPHPSTRTRPLLVTDGKRVISRASSEFQADMKLEMNQIEDRTLFRAPLLPKRPMKMKRRSVDFQRRLKQNDGGQRVRKTASSSATMDVQTHNPKGSPSGMLLFLVGVTLGILSTALANRREVDKLTELLKQSKNLVQDLQEEIEMKDSVTVKELASEKIDIHESDGKQSEMMSQIEAELEAELERLELNMKGSTLERIADFVELDPGYEADIAKGEFRFDTITKQVNEGGSESDEDSQDGTSTGHSDNANRPVSPRELSLRLHEVIEARLEARIMELEAALKDSQKRVRALELSAIKAKAYSDNGSASPQSSSSLEERNSFDQPLVINLAGEALDAYNEAYEEIFRMVKTEDETPPDTTYDSQKTMALRSPSLNNLPVASAERVRRKEQLSENIESDDESDDDLGKLLIQQIVEKTRQGSPLVLNAQRLLFSMDQ</sequence>
<feature type="coiled-coil region" evidence="1">
    <location>
        <begin position="277"/>
        <end position="351"/>
    </location>
</feature>
<dbReference type="PANTHER" id="PTHR33476:SF7">
    <property type="entry name" value="EMB|CAB62613.1"/>
    <property type="match status" value="1"/>
</dbReference>
<keyword evidence="4" id="KW-1185">Reference proteome</keyword>
<evidence type="ECO:0000256" key="1">
    <source>
        <dbReference type="SAM" id="Coils"/>
    </source>
</evidence>
<evidence type="ECO:0000256" key="2">
    <source>
        <dbReference type="SAM" id="MobiDB-lite"/>
    </source>
</evidence>
<feature type="region of interest" description="Disordered" evidence="2">
    <location>
        <begin position="535"/>
        <end position="556"/>
    </location>
</feature>
<feature type="compositionally biased region" description="Polar residues" evidence="2">
    <location>
        <begin position="394"/>
        <end position="406"/>
    </location>
</feature>
<feature type="region of interest" description="Disordered" evidence="2">
    <location>
        <begin position="382"/>
        <end position="411"/>
    </location>
</feature>
<evidence type="ECO:0000313" key="4">
    <source>
        <dbReference type="Proteomes" id="UP000594263"/>
    </source>
</evidence>
<feature type="compositionally biased region" description="Polar residues" evidence="2">
    <location>
        <begin position="234"/>
        <end position="250"/>
    </location>
</feature>
<dbReference type="InterPro" id="IPR040348">
    <property type="entry name" value="POLAR-like"/>
</dbReference>
<feature type="coiled-coil region" evidence="1">
    <location>
        <begin position="422"/>
        <end position="449"/>
    </location>
</feature>
<feature type="region of interest" description="Disordered" evidence="2">
    <location>
        <begin position="221"/>
        <end position="250"/>
    </location>
</feature>
<dbReference type="OMA" id="YECGNAY"/>